<reference evidence="1" key="1">
    <citation type="submission" date="2018-06" db="EMBL/GenBank/DDBJ databases">
        <authorList>
            <person name="Zhirakovskaya E."/>
        </authorList>
    </citation>
    <scope>NUCLEOTIDE SEQUENCE</scope>
</reference>
<dbReference type="SUPFAM" id="SSF53335">
    <property type="entry name" value="S-adenosyl-L-methionine-dependent methyltransferases"/>
    <property type="match status" value="1"/>
</dbReference>
<sequence>VYLNAETARNNGPFDIVYSSEVIEHVVDPDQFLGPITDVLTDDGILVLTTPDIAGVQDGRELQSLIPLISAGSHTVLFSEKGLRAVLERLGYRHIKLDTNGDTIIATASKNNPVLVNPKPFSRDIYVNYLQQQSKIHQGHDRLFTGFTGRLLKEQINDADYKSAQNTIEQLSRNWKKQYGFDLAHPKTIDFQAMAGLDFEALANKMPFNLPTVLYHAGVLVLNREQNPAAAIACFDAAVRTIEVLQPAYAQVNVVDLESRVMGGFSAALSIGLAANTDPVAAAKRLQRAQQQGILPECKIAFFNAKLDIFSAAANTGIWDVARPLAEDVSTALTNKPIADDRERSAATGLALLALNDAFDRKTGLYWFNKALPDAPDTALWNSMKAIWADHAAARGTELLAGGGRSSLAKGEAMIRDGLLAREPKATDLDVLVALGHIHQSSDPAAAKMWFARATKVAPAKTRKTLLALTGDIAIQTFLTAVASEQPQLAQIFRADVEAIAAAKNSPASVLLALGLDDLNRRDDPALAIFWLEKAADDKDTATAKDAAKALQIAREKVEGLLIAASAKGEYVQIETLLEGQTIQSNNPELNFSLAMFYLNHKQQPSKAATLFAQTVNQSKAGELQNSARFHQSLSLARAGKVSEASKIRDLLYAKGTSGAKLGALGERRQELEAEINGGQE</sequence>
<dbReference type="Pfam" id="PF13489">
    <property type="entry name" value="Methyltransf_23"/>
    <property type="match status" value="1"/>
</dbReference>
<gene>
    <name evidence="1" type="ORF">MNBD_ALPHA06-2212</name>
</gene>
<accession>A0A3B0RB41</accession>
<organism evidence="1">
    <name type="scientific">hydrothermal vent metagenome</name>
    <dbReference type="NCBI Taxonomy" id="652676"/>
    <lineage>
        <taxon>unclassified sequences</taxon>
        <taxon>metagenomes</taxon>
        <taxon>ecological metagenomes</taxon>
    </lineage>
</organism>
<dbReference type="Gene3D" id="3.40.50.150">
    <property type="entry name" value="Vaccinia Virus protein VP39"/>
    <property type="match status" value="1"/>
</dbReference>
<dbReference type="EMBL" id="UOEE01000113">
    <property type="protein sequence ID" value="VAV90524.1"/>
    <property type="molecule type" value="Genomic_DNA"/>
</dbReference>
<evidence type="ECO:0000313" key="1">
    <source>
        <dbReference type="EMBL" id="VAV90524.1"/>
    </source>
</evidence>
<dbReference type="InterPro" id="IPR029063">
    <property type="entry name" value="SAM-dependent_MTases_sf"/>
</dbReference>
<proteinExistence type="predicted"/>
<dbReference type="AlphaFoldDB" id="A0A3B0RB41"/>
<feature type="non-terminal residue" evidence="1">
    <location>
        <position position="1"/>
    </location>
</feature>
<protein>
    <recommendedName>
        <fullName evidence="2">Methyltransferase domain-containing protein</fullName>
    </recommendedName>
</protein>
<evidence type="ECO:0008006" key="2">
    <source>
        <dbReference type="Google" id="ProtNLM"/>
    </source>
</evidence>
<name>A0A3B0RB41_9ZZZZ</name>